<accession>A0AAW0EVU4</accession>
<proteinExistence type="predicted"/>
<dbReference type="EMBL" id="JAECZO010000098">
    <property type="protein sequence ID" value="KAK7197195.1"/>
    <property type="molecule type" value="Genomic_DNA"/>
</dbReference>
<reference evidence="1 2" key="1">
    <citation type="journal article" date="2021" name="MBio">
        <title>A New Model Trypanosomatid, Novymonas esmeraldas: Genomic Perception of Its 'Candidatus Pandoraea novymonadis' Endosymbiont.</title>
        <authorList>
            <person name="Zakharova A."/>
            <person name="Saura A."/>
            <person name="Butenko A."/>
            <person name="Podesvova L."/>
            <person name="Warmusova S."/>
            <person name="Kostygov A.Y."/>
            <person name="Nenarokova A."/>
            <person name="Lukes J."/>
            <person name="Opperdoes F.R."/>
            <person name="Yurchenko V."/>
        </authorList>
    </citation>
    <scope>NUCLEOTIDE SEQUENCE [LARGE SCALE GENOMIC DNA]</scope>
    <source>
        <strain evidence="1 2">E262AT.01</strain>
    </source>
</reference>
<dbReference type="Proteomes" id="UP001430356">
    <property type="component" value="Unassembled WGS sequence"/>
</dbReference>
<organism evidence="1 2">
    <name type="scientific">Novymonas esmeraldas</name>
    <dbReference type="NCBI Taxonomy" id="1808958"/>
    <lineage>
        <taxon>Eukaryota</taxon>
        <taxon>Discoba</taxon>
        <taxon>Euglenozoa</taxon>
        <taxon>Kinetoplastea</taxon>
        <taxon>Metakinetoplastina</taxon>
        <taxon>Trypanosomatida</taxon>
        <taxon>Trypanosomatidae</taxon>
        <taxon>Novymonas</taxon>
    </lineage>
</organism>
<dbReference type="AlphaFoldDB" id="A0AAW0EVU4"/>
<evidence type="ECO:0000313" key="1">
    <source>
        <dbReference type="EMBL" id="KAK7197195.1"/>
    </source>
</evidence>
<gene>
    <name evidence="1" type="ORF">NESM_000664900</name>
</gene>
<keyword evidence="2" id="KW-1185">Reference proteome</keyword>
<name>A0AAW0EVU4_9TRYP</name>
<comment type="caution">
    <text evidence="1">The sequence shown here is derived from an EMBL/GenBank/DDBJ whole genome shotgun (WGS) entry which is preliminary data.</text>
</comment>
<evidence type="ECO:0000313" key="2">
    <source>
        <dbReference type="Proteomes" id="UP001430356"/>
    </source>
</evidence>
<protein>
    <submittedName>
        <fullName evidence="1">Uncharacterized protein</fullName>
    </submittedName>
</protein>
<sequence>MSAEAASTVTPSATVEPAAPVAAGLAPKNTHRLNRILRKPKASLPPRPWHVIDTGAPRLAGVPPSVLNKLLASLTEEDQQRAAAGQEPLTVTQEALIRRAARFGLQISASNPSSAPAAPVLSYVVDEETLRRREARFSQAAAAPPPQ</sequence>